<feature type="compositionally biased region" description="Polar residues" evidence="1">
    <location>
        <begin position="1"/>
        <end position="10"/>
    </location>
</feature>
<organism evidence="2 3">
    <name type="scientific">Corallococcus sicarius</name>
    <dbReference type="NCBI Taxonomy" id="2316726"/>
    <lineage>
        <taxon>Bacteria</taxon>
        <taxon>Pseudomonadati</taxon>
        <taxon>Myxococcota</taxon>
        <taxon>Myxococcia</taxon>
        <taxon>Myxococcales</taxon>
        <taxon>Cystobacterineae</taxon>
        <taxon>Myxococcaceae</taxon>
        <taxon>Corallococcus</taxon>
    </lineage>
</organism>
<accession>A0A3A8P3G1</accession>
<comment type="caution">
    <text evidence="2">The sequence shown here is derived from an EMBL/GenBank/DDBJ whole genome shotgun (WGS) entry which is preliminary data.</text>
</comment>
<dbReference type="AlphaFoldDB" id="A0A3A8P3G1"/>
<feature type="region of interest" description="Disordered" evidence="1">
    <location>
        <begin position="1"/>
        <end position="41"/>
    </location>
</feature>
<gene>
    <name evidence="2" type="ORF">D7X12_05760</name>
</gene>
<protein>
    <submittedName>
        <fullName evidence="2">Uncharacterized protein</fullName>
    </submittedName>
</protein>
<sequence length="73" mass="8186">MSTELGQGQPTAAPASLAGDPLGRPGYEQLGRPDCDPLPRPVTLRARRYMQSRQSLLDYSLTQFFREAERHRA</sequence>
<keyword evidence="3" id="KW-1185">Reference proteome</keyword>
<proteinExistence type="predicted"/>
<dbReference type="Proteomes" id="UP000273405">
    <property type="component" value="Unassembled WGS sequence"/>
</dbReference>
<evidence type="ECO:0000313" key="2">
    <source>
        <dbReference type="EMBL" id="RKH46294.1"/>
    </source>
</evidence>
<reference evidence="3" key="1">
    <citation type="submission" date="2018-09" db="EMBL/GenBank/DDBJ databases">
        <authorList>
            <person name="Livingstone P.G."/>
            <person name="Whitworth D.E."/>
        </authorList>
    </citation>
    <scope>NUCLEOTIDE SEQUENCE [LARGE SCALE GENOMIC DNA]</scope>
    <source>
        <strain evidence="3">CA040B</strain>
    </source>
</reference>
<dbReference type="EMBL" id="RAWG01000024">
    <property type="protein sequence ID" value="RKH46294.1"/>
    <property type="molecule type" value="Genomic_DNA"/>
</dbReference>
<evidence type="ECO:0000313" key="3">
    <source>
        <dbReference type="Proteomes" id="UP000273405"/>
    </source>
</evidence>
<evidence type="ECO:0000256" key="1">
    <source>
        <dbReference type="SAM" id="MobiDB-lite"/>
    </source>
</evidence>
<name>A0A3A8P3G1_9BACT</name>